<gene>
    <name evidence="1" type="ORF">N5B56_01780</name>
</gene>
<proteinExistence type="predicted"/>
<reference evidence="1" key="1">
    <citation type="submission" date="2022-09" db="EMBL/GenBank/DDBJ databases">
        <title>Eubacterium sp. LFL-14 isolated from human feces.</title>
        <authorList>
            <person name="Liu F."/>
        </authorList>
    </citation>
    <scope>NUCLEOTIDE SEQUENCE</scope>
    <source>
        <strain evidence="1">LFL-14</strain>
    </source>
</reference>
<keyword evidence="2" id="KW-1185">Reference proteome</keyword>
<name>A0ABT2LZN6_9FIRM</name>
<sequence>MKSLSHAKRLTQCYESGNVWCYYDADATNSCGCGSNCYHYEYDEDENTIYGVCNGCNKEIYKVAPEDTDKWLSEGKWLNK</sequence>
<evidence type="ECO:0000313" key="2">
    <source>
        <dbReference type="Proteomes" id="UP001431199"/>
    </source>
</evidence>
<comment type="caution">
    <text evidence="1">The sequence shown here is derived from an EMBL/GenBank/DDBJ whole genome shotgun (WGS) entry which is preliminary data.</text>
</comment>
<protein>
    <submittedName>
        <fullName evidence="1">Uncharacterized protein</fullName>
    </submittedName>
</protein>
<organism evidence="1 2">
    <name type="scientific">Eubacterium album</name>
    <dbReference type="NCBI Taxonomy" id="2978477"/>
    <lineage>
        <taxon>Bacteria</taxon>
        <taxon>Bacillati</taxon>
        <taxon>Bacillota</taxon>
        <taxon>Clostridia</taxon>
        <taxon>Eubacteriales</taxon>
        <taxon>Eubacteriaceae</taxon>
        <taxon>Eubacterium</taxon>
    </lineage>
</organism>
<accession>A0ABT2LZN6</accession>
<dbReference type="EMBL" id="JAODBU010000002">
    <property type="protein sequence ID" value="MCT7397817.1"/>
    <property type="molecule type" value="Genomic_DNA"/>
</dbReference>
<dbReference type="RefSeq" id="WP_260978253.1">
    <property type="nucleotide sequence ID" value="NZ_JAODBU010000002.1"/>
</dbReference>
<dbReference type="Proteomes" id="UP001431199">
    <property type="component" value="Unassembled WGS sequence"/>
</dbReference>
<evidence type="ECO:0000313" key="1">
    <source>
        <dbReference type="EMBL" id="MCT7397817.1"/>
    </source>
</evidence>